<dbReference type="EMBL" id="ML178826">
    <property type="protein sequence ID" value="TFL01157.1"/>
    <property type="molecule type" value="Genomic_DNA"/>
</dbReference>
<dbReference type="Pfam" id="PF00069">
    <property type="entry name" value="Pkinase"/>
    <property type="match status" value="1"/>
</dbReference>
<dbReference type="SMART" id="SM00220">
    <property type="entry name" value="S_TKc"/>
    <property type="match status" value="1"/>
</dbReference>
<name>A0A5C3QI44_9AGAR</name>
<evidence type="ECO:0000256" key="3">
    <source>
        <dbReference type="ARBA" id="ARBA00022741"/>
    </source>
</evidence>
<dbReference type="PROSITE" id="PS50011">
    <property type="entry name" value="PROTEIN_KINASE_DOM"/>
    <property type="match status" value="1"/>
</dbReference>
<dbReference type="InterPro" id="IPR050205">
    <property type="entry name" value="CDPK_Ser/Thr_kinases"/>
</dbReference>
<dbReference type="Gene3D" id="1.10.510.10">
    <property type="entry name" value="Transferase(Phosphotransferase) domain 1"/>
    <property type="match status" value="1"/>
</dbReference>
<evidence type="ECO:0000256" key="1">
    <source>
        <dbReference type="ARBA" id="ARBA00022527"/>
    </source>
</evidence>
<evidence type="ECO:0000259" key="6">
    <source>
        <dbReference type="PROSITE" id="PS50011"/>
    </source>
</evidence>
<evidence type="ECO:0000256" key="2">
    <source>
        <dbReference type="ARBA" id="ARBA00022679"/>
    </source>
</evidence>
<keyword evidence="2" id="KW-0808">Transferase</keyword>
<sequence length="304" mass="33839">MIADFGLSWFMEKDKLHLPTEVCGMPGYMAPEIYRKCTPNVCLPLGDHSPANKSPAGHGPAVDVWALGVITYFVLASYTPFNRAKTDQEMESVVLGDYSFEPSKSWENVTKLGKSFISSCLIRFHTHRPSAAQLFDHPWLSDNTHTTSELSDEPFDLLPLVKEASSEKEKKGNSLNSWKSLEHRCTAPLLDGSLGADIRTMAEKVNALIDESDIPRTWMSLTASQEEIDASELVLHFLGEHAHTAPADMRNVDVNAPRGYEDEINASHGAEQGDLDSRIAKMRMGRHDRNMDVLGDELRRVKSA</sequence>
<keyword evidence="3" id="KW-0547">Nucleotide-binding</keyword>
<evidence type="ECO:0000256" key="4">
    <source>
        <dbReference type="ARBA" id="ARBA00022777"/>
    </source>
</evidence>
<dbReference type="GO" id="GO:0004674">
    <property type="term" value="F:protein serine/threonine kinase activity"/>
    <property type="evidence" value="ECO:0007669"/>
    <property type="project" value="UniProtKB-KW"/>
</dbReference>
<protein>
    <submittedName>
        <fullName evidence="7">Kinase-like domain-containing protein</fullName>
    </submittedName>
</protein>
<gene>
    <name evidence="7" type="ORF">BDV98DRAFT_620736</name>
</gene>
<dbReference type="AlphaFoldDB" id="A0A5C3QI44"/>
<dbReference type="InterPro" id="IPR011009">
    <property type="entry name" value="Kinase-like_dom_sf"/>
</dbReference>
<evidence type="ECO:0000313" key="7">
    <source>
        <dbReference type="EMBL" id="TFL01157.1"/>
    </source>
</evidence>
<dbReference type="SUPFAM" id="SSF56112">
    <property type="entry name" value="Protein kinase-like (PK-like)"/>
    <property type="match status" value="1"/>
</dbReference>
<dbReference type="Proteomes" id="UP000305067">
    <property type="component" value="Unassembled WGS sequence"/>
</dbReference>
<organism evidence="7 8">
    <name type="scientific">Pterulicium gracile</name>
    <dbReference type="NCBI Taxonomy" id="1884261"/>
    <lineage>
        <taxon>Eukaryota</taxon>
        <taxon>Fungi</taxon>
        <taxon>Dikarya</taxon>
        <taxon>Basidiomycota</taxon>
        <taxon>Agaricomycotina</taxon>
        <taxon>Agaricomycetes</taxon>
        <taxon>Agaricomycetidae</taxon>
        <taxon>Agaricales</taxon>
        <taxon>Pleurotineae</taxon>
        <taxon>Pterulaceae</taxon>
        <taxon>Pterulicium</taxon>
    </lineage>
</organism>
<accession>A0A5C3QI44</accession>
<dbReference type="OrthoDB" id="40902at2759"/>
<keyword evidence="1" id="KW-0723">Serine/threonine-protein kinase</keyword>
<keyword evidence="5" id="KW-0067">ATP-binding</keyword>
<reference evidence="7 8" key="1">
    <citation type="journal article" date="2019" name="Nat. Ecol. Evol.">
        <title>Megaphylogeny resolves global patterns of mushroom evolution.</title>
        <authorList>
            <person name="Varga T."/>
            <person name="Krizsan K."/>
            <person name="Foldi C."/>
            <person name="Dima B."/>
            <person name="Sanchez-Garcia M."/>
            <person name="Sanchez-Ramirez S."/>
            <person name="Szollosi G.J."/>
            <person name="Szarkandi J.G."/>
            <person name="Papp V."/>
            <person name="Albert L."/>
            <person name="Andreopoulos W."/>
            <person name="Angelini C."/>
            <person name="Antonin V."/>
            <person name="Barry K.W."/>
            <person name="Bougher N.L."/>
            <person name="Buchanan P."/>
            <person name="Buyck B."/>
            <person name="Bense V."/>
            <person name="Catcheside P."/>
            <person name="Chovatia M."/>
            <person name="Cooper J."/>
            <person name="Damon W."/>
            <person name="Desjardin D."/>
            <person name="Finy P."/>
            <person name="Geml J."/>
            <person name="Haridas S."/>
            <person name="Hughes K."/>
            <person name="Justo A."/>
            <person name="Karasinski D."/>
            <person name="Kautmanova I."/>
            <person name="Kiss B."/>
            <person name="Kocsube S."/>
            <person name="Kotiranta H."/>
            <person name="LaButti K.M."/>
            <person name="Lechner B.E."/>
            <person name="Liimatainen K."/>
            <person name="Lipzen A."/>
            <person name="Lukacs Z."/>
            <person name="Mihaltcheva S."/>
            <person name="Morgado L.N."/>
            <person name="Niskanen T."/>
            <person name="Noordeloos M.E."/>
            <person name="Ohm R.A."/>
            <person name="Ortiz-Santana B."/>
            <person name="Ovrebo C."/>
            <person name="Racz N."/>
            <person name="Riley R."/>
            <person name="Savchenko A."/>
            <person name="Shiryaev A."/>
            <person name="Soop K."/>
            <person name="Spirin V."/>
            <person name="Szebenyi C."/>
            <person name="Tomsovsky M."/>
            <person name="Tulloss R.E."/>
            <person name="Uehling J."/>
            <person name="Grigoriev I.V."/>
            <person name="Vagvolgyi C."/>
            <person name="Papp T."/>
            <person name="Martin F.M."/>
            <person name="Miettinen O."/>
            <person name="Hibbett D.S."/>
            <person name="Nagy L.G."/>
        </authorList>
    </citation>
    <scope>NUCLEOTIDE SEQUENCE [LARGE SCALE GENOMIC DNA]</scope>
    <source>
        <strain evidence="7 8">CBS 309.79</strain>
    </source>
</reference>
<dbReference type="PANTHER" id="PTHR24349">
    <property type="entry name" value="SERINE/THREONINE-PROTEIN KINASE"/>
    <property type="match status" value="1"/>
</dbReference>
<dbReference type="GO" id="GO:0005524">
    <property type="term" value="F:ATP binding"/>
    <property type="evidence" value="ECO:0007669"/>
    <property type="project" value="UniProtKB-KW"/>
</dbReference>
<dbReference type="STRING" id="1884261.A0A5C3QI44"/>
<evidence type="ECO:0000313" key="8">
    <source>
        <dbReference type="Proteomes" id="UP000305067"/>
    </source>
</evidence>
<keyword evidence="4 7" id="KW-0418">Kinase</keyword>
<keyword evidence="8" id="KW-1185">Reference proteome</keyword>
<feature type="domain" description="Protein kinase" evidence="6">
    <location>
        <begin position="1"/>
        <end position="140"/>
    </location>
</feature>
<proteinExistence type="predicted"/>
<dbReference type="InterPro" id="IPR000719">
    <property type="entry name" value="Prot_kinase_dom"/>
</dbReference>
<evidence type="ECO:0000256" key="5">
    <source>
        <dbReference type="ARBA" id="ARBA00022840"/>
    </source>
</evidence>